<dbReference type="Gene3D" id="3.80.10.10">
    <property type="entry name" value="Ribonuclease Inhibitor"/>
    <property type="match status" value="1"/>
</dbReference>
<dbReference type="SUPFAM" id="SSF52047">
    <property type="entry name" value="RNI-like"/>
    <property type="match status" value="1"/>
</dbReference>
<proteinExistence type="predicted"/>
<feature type="compositionally biased region" description="Low complexity" evidence="1">
    <location>
        <begin position="75"/>
        <end position="88"/>
    </location>
</feature>
<accession>A0A8H5G186</accession>
<evidence type="ECO:0000256" key="1">
    <source>
        <dbReference type="SAM" id="MobiDB-lite"/>
    </source>
</evidence>
<evidence type="ECO:0000313" key="3">
    <source>
        <dbReference type="EMBL" id="KAF5356433.1"/>
    </source>
</evidence>
<evidence type="ECO:0000256" key="2">
    <source>
        <dbReference type="SAM" id="SignalP"/>
    </source>
</evidence>
<sequence length="595" mass="67551">MWHVWLTLLVFKFYNNLAGTLEIGAYPSGYLANTYLRRDSTHRRPLELMPLQTFPSFQPRVQDIDLQSSRDRIRSPGSPTSSESSQLSELISNIEQDLSDYEKDIHILENVLLDLKRKKGELERYVDHCKAYLSPIRRLPTEIMSEIFLIYQDLHWSDREDRQFREPLTRPVMAYSSPAMTALVLSSVCKLWRTITLATPQLWSRFSLQISGKGDSLFHLLEIYLSRSQQHPLTLDVDFDERETSNPIMRLLSAHSHRWFFASCDGRCPGLNMQTDVPLLQSLEMQYSDADTLDAFAGARTLRTISWVGISKFLHSSIRWDQIQVLRVRELHTDDVGLLKYVRELAQKCRALRSLELDFSYYPSHEPAGFTSSIHLSELESLCLCSVKWDNVCELFSVSTLSSLRKLSLSLSEYSGPTPDTAAFSAFISRSQCSISVLRFTSLSASTVQIACGMLHHVPTLTELILQESTHSTNHDPPVMETLIAALRISPSPVEVDGHAGESKSALPLLRRLVMEVYADIFPASQFVDMLESRGMLAGGSLDALKSVRLFLQWSDGAEDFNLPLLQSLEAWPGVEIIASTCASRRYLMDSERWV</sequence>
<comment type="caution">
    <text evidence="3">The sequence shown here is derived from an EMBL/GenBank/DDBJ whole genome shotgun (WGS) entry which is preliminary data.</text>
</comment>
<dbReference type="EMBL" id="JAACJM010000055">
    <property type="protein sequence ID" value="KAF5356433.1"/>
    <property type="molecule type" value="Genomic_DNA"/>
</dbReference>
<gene>
    <name evidence="3" type="ORF">D9758_009505</name>
</gene>
<keyword evidence="2" id="KW-0732">Signal</keyword>
<feature type="signal peptide" evidence="2">
    <location>
        <begin position="1"/>
        <end position="18"/>
    </location>
</feature>
<dbReference type="Proteomes" id="UP000559256">
    <property type="component" value="Unassembled WGS sequence"/>
</dbReference>
<dbReference type="OrthoDB" id="3221235at2759"/>
<feature type="chain" id="PRO_5034334280" description="F-box domain-containing protein" evidence="2">
    <location>
        <begin position="19"/>
        <end position="595"/>
    </location>
</feature>
<protein>
    <recommendedName>
        <fullName evidence="5">F-box domain-containing protein</fullName>
    </recommendedName>
</protein>
<dbReference type="InterPro" id="IPR032675">
    <property type="entry name" value="LRR_dom_sf"/>
</dbReference>
<dbReference type="AlphaFoldDB" id="A0A8H5G186"/>
<reference evidence="3 4" key="1">
    <citation type="journal article" date="2020" name="ISME J.">
        <title>Uncovering the hidden diversity of litter-decomposition mechanisms in mushroom-forming fungi.</title>
        <authorList>
            <person name="Floudas D."/>
            <person name="Bentzer J."/>
            <person name="Ahren D."/>
            <person name="Johansson T."/>
            <person name="Persson P."/>
            <person name="Tunlid A."/>
        </authorList>
    </citation>
    <scope>NUCLEOTIDE SEQUENCE [LARGE SCALE GENOMIC DNA]</scope>
    <source>
        <strain evidence="3 4">CBS 291.85</strain>
    </source>
</reference>
<evidence type="ECO:0008006" key="5">
    <source>
        <dbReference type="Google" id="ProtNLM"/>
    </source>
</evidence>
<evidence type="ECO:0000313" key="4">
    <source>
        <dbReference type="Proteomes" id="UP000559256"/>
    </source>
</evidence>
<organism evidence="3 4">
    <name type="scientific">Tetrapyrgos nigripes</name>
    <dbReference type="NCBI Taxonomy" id="182062"/>
    <lineage>
        <taxon>Eukaryota</taxon>
        <taxon>Fungi</taxon>
        <taxon>Dikarya</taxon>
        <taxon>Basidiomycota</taxon>
        <taxon>Agaricomycotina</taxon>
        <taxon>Agaricomycetes</taxon>
        <taxon>Agaricomycetidae</taxon>
        <taxon>Agaricales</taxon>
        <taxon>Marasmiineae</taxon>
        <taxon>Marasmiaceae</taxon>
        <taxon>Tetrapyrgos</taxon>
    </lineage>
</organism>
<keyword evidence="4" id="KW-1185">Reference proteome</keyword>
<feature type="region of interest" description="Disordered" evidence="1">
    <location>
        <begin position="68"/>
        <end position="88"/>
    </location>
</feature>
<name>A0A8H5G186_9AGAR</name>